<feature type="domain" description="ABC transmembrane type-1" evidence="13">
    <location>
        <begin position="66"/>
        <end position="273"/>
    </location>
</feature>
<evidence type="ECO:0000256" key="8">
    <source>
        <dbReference type="ARBA" id="ARBA00023032"/>
    </source>
</evidence>
<dbReference type="NCBIfam" id="TIGR02140">
    <property type="entry name" value="permease_CysW"/>
    <property type="match status" value="1"/>
</dbReference>
<evidence type="ECO:0000256" key="7">
    <source>
        <dbReference type="ARBA" id="ARBA00022989"/>
    </source>
</evidence>
<evidence type="ECO:0000256" key="9">
    <source>
        <dbReference type="ARBA" id="ARBA00023136"/>
    </source>
</evidence>
<dbReference type="PANTHER" id="PTHR30406">
    <property type="entry name" value="SULFATE TRANSPORT SYSTEM PERMEASE PROTEIN"/>
    <property type="match status" value="1"/>
</dbReference>
<dbReference type="InterPro" id="IPR011866">
    <property type="entry name" value="CysW_permease"/>
</dbReference>
<comment type="caution">
    <text evidence="14">The sequence shown here is derived from an EMBL/GenBank/DDBJ whole genome shotgun (WGS) entry which is preliminary data.</text>
</comment>
<dbReference type="NCBIfam" id="TIGR00969">
    <property type="entry name" value="3a0106s02"/>
    <property type="match status" value="1"/>
</dbReference>
<dbReference type="AlphaFoldDB" id="A0AAW9VCX6"/>
<dbReference type="InterPro" id="IPR035906">
    <property type="entry name" value="MetI-like_sf"/>
</dbReference>
<keyword evidence="4" id="KW-1003">Cell membrane</keyword>
<evidence type="ECO:0000256" key="3">
    <source>
        <dbReference type="ARBA" id="ARBA00022448"/>
    </source>
</evidence>
<evidence type="ECO:0000256" key="10">
    <source>
        <dbReference type="ARBA" id="ARBA00025323"/>
    </source>
</evidence>
<evidence type="ECO:0000256" key="11">
    <source>
        <dbReference type="ARBA" id="ARBA00067681"/>
    </source>
</evidence>
<dbReference type="Gene3D" id="1.10.3720.10">
    <property type="entry name" value="MetI-like"/>
    <property type="match status" value="1"/>
</dbReference>
<feature type="transmembrane region" description="Helical" evidence="12">
    <location>
        <begin position="101"/>
        <end position="124"/>
    </location>
</feature>
<feature type="transmembrane region" description="Helical" evidence="12">
    <location>
        <begin position="63"/>
        <end position="89"/>
    </location>
</feature>
<accession>A0AAW9VCX6</accession>
<organism evidence="14 15">
    <name type="scientific">Providencia alcalifaciens</name>
    <dbReference type="NCBI Taxonomy" id="126385"/>
    <lineage>
        <taxon>Bacteria</taxon>
        <taxon>Pseudomonadati</taxon>
        <taxon>Pseudomonadota</taxon>
        <taxon>Gammaproteobacteria</taxon>
        <taxon>Enterobacterales</taxon>
        <taxon>Morganellaceae</taxon>
        <taxon>Providencia</taxon>
    </lineage>
</organism>
<dbReference type="Proteomes" id="UP000449944">
    <property type="component" value="Unassembled WGS sequence"/>
</dbReference>
<evidence type="ECO:0000256" key="4">
    <source>
        <dbReference type="ARBA" id="ARBA00022475"/>
    </source>
</evidence>
<evidence type="ECO:0000256" key="1">
    <source>
        <dbReference type="ARBA" id="ARBA00004429"/>
    </source>
</evidence>
<dbReference type="Pfam" id="PF00528">
    <property type="entry name" value="BPD_transp_1"/>
    <property type="match status" value="1"/>
</dbReference>
<protein>
    <recommendedName>
        <fullName evidence="11">Sulfate transport system permease protein CysW</fullName>
    </recommendedName>
</protein>
<dbReference type="InterPro" id="IPR005667">
    <property type="entry name" value="Sulph_transpt2"/>
</dbReference>
<feature type="transmembrane region" description="Helical" evidence="12">
    <location>
        <begin position="144"/>
        <end position="162"/>
    </location>
</feature>
<dbReference type="SUPFAM" id="SSF161098">
    <property type="entry name" value="MetI-like"/>
    <property type="match status" value="1"/>
</dbReference>
<feature type="transmembrane region" description="Helical" evidence="12">
    <location>
        <begin position="248"/>
        <end position="268"/>
    </location>
</feature>
<keyword evidence="9 12" id="KW-0472">Membrane</keyword>
<dbReference type="GO" id="GO:0015419">
    <property type="term" value="F:ABC-type sulfate transporter activity"/>
    <property type="evidence" value="ECO:0007669"/>
    <property type="project" value="InterPro"/>
</dbReference>
<evidence type="ECO:0000256" key="12">
    <source>
        <dbReference type="SAM" id="Phobius"/>
    </source>
</evidence>
<comment type="function">
    <text evidence="10">Part of the ABC transporter complex CysAWTP (TC 3.A.1.6.1) involved in sulfate/thiosulfate import. Probably responsible for the translocation of the substrate across the membrane.</text>
</comment>
<feature type="transmembrane region" description="Helical" evidence="12">
    <location>
        <begin position="20"/>
        <end position="43"/>
    </location>
</feature>
<dbReference type="EMBL" id="WLUB01000053">
    <property type="protein sequence ID" value="MTC36018.1"/>
    <property type="molecule type" value="Genomic_DNA"/>
</dbReference>
<dbReference type="GO" id="GO:0005886">
    <property type="term" value="C:plasma membrane"/>
    <property type="evidence" value="ECO:0007669"/>
    <property type="project" value="UniProtKB-SubCell"/>
</dbReference>
<dbReference type="InterPro" id="IPR000515">
    <property type="entry name" value="MetI-like"/>
</dbReference>
<dbReference type="CDD" id="cd06261">
    <property type="entry name" value="TM_PBP2"/>
    <property type="match status" value="1"/>
</dbReference>
<keyword evidence="3" id="KW-0813">Transport</keyword>
<evidence type="ECO:0000259" key="13">
    <source>
        <dbReference type="PROSITE" id="PS50928"/>
    </source>
</evidence>
<name>A0AAW9VCX6_9GAMM</name>
<gene>
    <name evidence="14" type="primary">cysW</name>
    <name evidence="14" type="ORF">GKR67_15605</name>
</gene>
<dbReference type="RefSeq" id="WP_036966893.1">
    <property type="nucleotide sequence ID" value="NZ_CP158824.1"/>
</dbReference>
<comment type="subcellular location">
    <subcellularLocation>
        <location evidence="1">Cell inner membrane</location>
        <topology evidence="1">Multi-pass membrane protein</topology>
    </subcellularLocation>
</comment>
<keyword evidence="6 12" id="KW-0812">Transmembrane</keyword>
<dbReference type="FunFam" id="1.10.3720.10:FF:000015">
    <property type="entry name" value="Sulfate ABC transporter, permease CysW"/>
    <property type="match status" value="1"/>
</dbReference>
<dbReference type="PROSITE" id="PS50928">
    <property type="entry name" value="ABC_TM1"/>
    <property type="match status" value="1"/>
</dbReference>
<keyword evidence="5" id="KW-0997">Cell inner membrane</keyword>
<comment type="subunit">
    <text evidence="2">The complex is composed of two ATP-binding proteins (CysA), two transmembrane proteins (CysT and CysW) and a solute-binding protein (CysP).</text>
</comment>
<dbReference type="PANTHER" id="PTHR30406:SF9">
    <property type="entry name" value="SULFATE TRANSPORT SYSTEM PERMEASE PROTEIN CYSW"/>
    <property type="match status" value="1"/>
</dbReference>
<keyword evidence="7 12" id="KW-1133">Transmembrane helix</keyword>
<evidence type="ECO:0000256" key="2">
    <source>
        <dbReference type="ARBA" id="ARBA00011779"/>
    </source>
</evidence>
<evidence type="ECO:0000256" key="5">
    <source>
        <dbReference type="ARBA" id="ARBA00022519"/>
    </source>
</evidence>
<keyword evidence="8" id="KW-0764">Sulfate transport</keyword>
<proteinExistence type="predicted"/>
<dbReference type="NCBIfam" id="NF008620">
    <property type="entry name" value="PRK11602.1"/>
    <property type="match status" value="1"/>
</dbReference>
<sequence length="286" mass="31517">MGQITPFPMTQRRSINWGKWTLITIGLFFSILLLVVPIIWIFITAFQKGLGEVLANIGNPDMLHAIGLTLLIALITVPVNLVFGVMLAWLVTRFQFPGRQLLLTLVDIPFAVSPVVAGLLYLLFYGSNSWFGGWLEGFDIQVMFSWPGMALVTIFVTCPFVVRELVPLMLSQGSQEDEAATLLGASGWKMFWRVTLPNIRWALLYGVVLTNARAIGEFGAVSVVSGAIRGETYTLPLQVELLHQDYNTVGAFTAAAILALLAIITLIVKSALQWHLSRQQTESGAH</sequence>
<reference evidence="14 15" key="1">
    <citation type="submission" date="2019-10" db="EMBL/GenBank/DDBJ databases">
        <title>Comparative genomic analysis of Providencia.</title>
        <authorList>
            <person name="Yuan C."/>
            <person name="Wei Y."/>
            <person name="Yin Z."/>
        </authorList>
    </citation>
    <scope>NUCLEOTIDE SEQUENCE [LARGE SCALE GENOMIC DNA]</scope>
    <source>
        <strain evidence="15">wls1934</strain>
    </source>
</reference>
<evidence type="ECO:0000313" key="14">
    <source>
        <dbReference type="EMBL" id="MTC36018.1"/>
    </source>
</evidence>
<evidence type="ECO:0000256" key="6">
    <source>
        <dbReference type="ARBA" id="ARBA00022692"/>
    </source>
</evidence>
<evidence type="ECO:0000313" key="15">
    <source>
        <dbReference type="Proteomes" id="UP000449944"/>
    </source>
</evidence>